<dbReference type="CDD" id="cd02440">
    <property type="entry name" value="AdoMet_MTases"/>
    <property type="match status" value="1"/>
</dbReference>
<feature type="compositionally biased region" description="Low complexity" evidence="8">
    <location>
        <begin position="268"/>
        <end position="281"/>
    </location>
</feature>
<evidence type="ECO:0000256" key="7">
    <source>
        <dbReference type="PIRSR" id="PIRSR015894-3"/>
    </source>
</evidence>
<feature type="compositionally biased region" description="Pro residues" evidence="8">
    <location>
        <begin position="13"/>
        <end position="25"/>
    </location>
</feature>
<dbReference type="PIRSF" id="PIRSF015894">
    <property type="entry name" value="Skb1_MeTrfase"/>
    <property type="match status" value="1"/>
</dbReference>
<accession>A0A427XE59</accession>
<dbReference type="Gene3D" id="3.40.50.150">
    <property type="entry name" value="Vaccinia Virus protein VP39"/>
    <property type="match status" value="1"/>
</dbReference>
<dbReference type="Proteomes" id="UP000279236">
    <property type="component" value="Unassembled WGS sequence"/>
</dbReference>
<dbReference type="PROSITE" id="PS51678">
    <property type="entry name" value="SAM_MT_PRMT"/>
    <property type="match status" value="1"/>
</dbReference>
<evidence type="ECO:0000256" key="6">
    <source>
        <dbReference type="PIRSR" id="PIRSR015894-2"/>
    </source>
</evidence>
<feature type="binding site" evidence="6">
    <location>
        <begin position="535"/>
        <end position="536"/>
    </location>
    <ligand>
        <name>S-adenosyl-L-methionine</name>
        <dbReference type="ChEBI" id="CHEBI:59789"/>
    </ligand>
</feature>
<feature type="site" description="Critical for specifying symmetric addition of methyl groups" evidence="7">
    <location>
        <position position="447"/>
    </location>
</feature>
<feature type="domain" description="PRMT5 arginine-N-methyltransferase" evidence="9">
    <location>
        <begin position="420"/>
        <end position="580"/>
    </location>
</feature>
<sequence>MARLPIAFSPKELPGPPTQPHPAPSPLQQYIGHTVSTTDYDAVCVPLTNRRWMERWERLCLRPIDDEDPYVNGGDHDDDAMDQRNGHAAETDREADIWRREPNLNRDECNITRLEEGQAVIALASDWLELDSFDEGIRFDSELGLRAELQHALYLSLPTLVIPAPSLANRASLPSYARAISNLLQLGGPNAYTQISIRIPVSDPLEIIGQGPAPPNGSASGDSKHHRRMSSLSSRPASMHQHQLSLTQLGQLSQPQSSGPIPGNRVTSVASQASAAPSHASGRTVTHSAIHADPSSTWEMWDCIRSMCGYHPRLTVTLDLTNPLPPSVGALSRWTAEPVKHIWLPATAFIPNAKGYPVLSKACQAFIRGMTKQSPTFILADTDSGRHTSGGQNAYLQYVRHITSQASPNSTISPQGPAEVASGYGDFLQAPLQPLMDDLGSATYDVFERDPVKYRQYEEALYLAVMERAQVADDIVIVVAGAGRGPIVSCALQALDRANVAARVYAVEKNPSAFTTLQERRDLEWGDRVEIVFGDMRTLPVREQADILVSELLGSFGDNELSPECIDGAMRFLKPEGVSIPTSYTAWLAPIASAKLYHDVTQSSRSPGAAETPYVVMMQQVNLLSGDGGGVAGRCGERIQQCWQFEHPRRDLVVDEDGVPYTNSHNTRSATLTFHIPHASPCHGFAGYFEAHLYGNVGLSIHPDTMHRVSPDMFSWFPLFFPLKTPLYLPSGAEVDVNIWRLVDQRSRKVWYEWSAEAYLPAAPNAAPVSPGLKVPHQNINPTSPTMDAPFSPLMPPPHHDQMGDVGRVKIGQTMLHNAAGQHYWVGL</sequence>
<dbReference type="GO" id="GO:0006355">
    <property type="term" value="P:regulation of DNA-templated transcription"/>
    <property type="evidence" value="ECO:0007669"/>
    <property type="project" value="TreeGrafter"/>
</dbReference>
<dbReference type="Pfam" id="PF17286">
    <property type="entry name" value="PRMT5_C"/>
    <property type="match status" value="1"/>
</dbReference>
<feature type="active site" description="Proton donor/acceptor" evidence="5">
    <location>
        <position position="551"/>
    </location>
</feature>
<dbReference type="InterPro" id="IPR035247">
    <property type="entry name" value="PRMT5_TIM"/>
</dbReference>
<reference evidence="12 13" key="1">
    <citation type="submission" date="2018-11" db="EMBL/GenBank/DDBJ databases">
        <title>Genome sequence of Apiotrichum porosum DSM 27194.</title>
        <authorList>
            <person name="Aliyu H."/>
            <person name="Gorte O."/>
            <person name="Ochsenreither K."/>
        </authorList>
    </citation>
    <scope>NUCLEOTIDE SEQUENCE [LARGE SCALE GENOMIC DNA]</scope>
    <source>
        <strain evidence="12 13">DSM 27194</strain>
    </source>
</reference>
<feature type="compositionally biased region" description="Low complexity" evidence="8">
    <location>
        <begin position="240"/>
        <end position="260"/>
    </location>
</feature>
<feature type="domain" description="PRMT5 TIM barrel" evidence="10">
    <location>
        <begin position="39"/>
        <end position="404"/>
    </location>
</feature>
<name>A0A427XE59_9TREE</name>
<dbReference type="AlphaFoldDB" id="A0A427XE59"/>
<evidence type="ECO:0000259" key="10">
    <source>
        <dbReference type="Pfam" id="PF17285"/>
    </source>
</evidence>
<feature type="region of interest" description="Disordered" evidence="8">
    <location>
        <begin position="206"/>
        <end position="288"/>
    </location>
</feature>
<evidence type="ECO:0000313" key="12">
    <source>
        <dbReference type="EMBL" id="RSH77210.1"/>
    </source>
</evidence>
<keyword evidence="3 4" id="KW-0949">S-adenosyl-L-methionine</keyword>
<feature type="domain" description="PRMT5 oligomerisation" evidence="11">
    <location>
        <begin position="583"/>
        <end position="826"/>
    </location>
</feature>
<keyword evidence="2 4" id="KW-0808">Transferase</keyword>
<evidence type="ECO:0000256" key="8">
    <source>
        <dbReference type="SAM" id="MobiDB-lite"/>
    </source>
</evidence>
<gene>
    <name evidence="12" type="primary">SKB1</name>
    <name evidence="12" type="ORF">EHS24_003514</name>
</gene>
<keyword evidence="13" id="KW-1185">Reference proteome</keyword>
<dbReference type="InterPro" id="IPR029063">
    <property type="entry name" value="SAM-dependent_MTases_sf"/>
</dbReference>
<comment type="similarity">
    <text evidence="4">Belongs to the class I-like SAM-binding methyltransferase superfamily.</text>
</comment>
<dbReference type="GO" id="GO:0016274">
    <property type="term" value="F:protein-arginine N-methyltransferase activity"/>
    <property type="evidence" value="ECO:0007669"/>
    <property type="project" value="InterPro"/>
</dbReference>
<feature type="compositionally biased region" description="Basic and acidic residues" evidence="8">
    <location>
        <begin position="81"/>
        <end position="93"/>
    </location>
</feature>
<dbReference type="Pfam" id="PF17285">
    <property type="entry name" value="PRMT5_TIM"/>
    <property type="match status" value="1"/>
</dbReference>
<dbReference type="Gene3D" id="2.70.160.11">
    <property type="entry name" value="Hnrnp arginine n-methyltransferase1"/>
    <property type="match status" value="1"/>
</dbReference>
<dbReference type="GO" id="GO:0032259">
    <property type="term" value="P:methylation"/>
    <property type="evidence" value="ECO:0007669"/>
    <property type="project" value="UniProtKB-KW"/>
</dbReference>
<dbReference type="FunFam" id="2.70.160.11:FF:000020">
    <property type="entry name" value="Protein arginine N-methyltransferase"/>
    <property type="match status" value="1"/>
</dbReference>
<feature type="binding site" evidence="6">
    <location>
        <position position="444"/>
    </location>
    <ligand>
        <name>S-adenosyl-L-methionine</name>
        <dbReference type="ChEBI" id="CHEBI:59789"/>
    </ligand>
</feature>
<dbReference type="OrthoDB" id="1368803at2759"/>
<evidence type="ECO:0000256" key="5">
    <source>
        <dbReference type="PIRSR" id="PIRSR015894-1"/>
    </source>
</evidence>
<feature type="region of interest" description="Disordered" evidence="8">
    <location>
        <begin position="1"/>
        <end position="29"/>
    </location>
</feature>
<dbReference type="InterPro" id="IPR035075">
    <property type="entry name" value="PRMT5"/>
</dbReference>
<comment type="caution">
    <text evidence="12">The sequence shown here is derived from an EMBL/GenBank/DDBJ whole genome shotgun (WGS) entry which is preliminary data.</text>
</comment>
<dbReference type="PANTHER" id="PTHR10738:SF0">
    <property type="entry name" value="PROTEIN ARGININE N-METHYLTRANSFERASE 5"/>
    <property type="match status" value="1"/>
</dbReference>
<keyword evidence="1 4" id="KW-0489">Methyltransferase</keyword>
<evidence type="ECO:0000256" key="2">
    <source>
        <dbReference type="ARBA" id="ARBA00022679"/>
    </source>
</evidence>
<evidence type="ECO:0000256" key="1">
    <source>
        <dbReference type="ARBA" id="ARBA00022603"/>
    </source>
</evidence>
<evidence type="ECO:0000259" key="11">
    <source>
        <dbReference type="Pfam" id="PF17286"/>
    </source>
</evidence>
<feature type="region of interest" description="Disordered" evidence="8">
    <location>
        <begin position="67"/>
        <end position="93"/>
    </location>
</feature>
<dbReference type="RefSeq" id="XP_028472357.1">
    <property type="nucleotide sequence ID" value="XM_028619183.1"/>
</dbReference>
<dbReference type="GO" id="GO:0005829">
    <property type="term" value="C:cytosol"/>
    <property type="evidence" value="ECO:0007669"/>
    <property type="project" value="TreeGrafter"/>
</dbReference>
<dbReference type="InterPro" id="IPR025799">
    <property type="entry name" value="Arg_MeTrfase"/>
</dbReference>
<evidence type="ECO:0000313" key="13">
    <source>
        <dbReference type="Proteomes" id="UP000279236"/>
    </source>
</evidence>
<evidence type="ECO:0000256" key="4">
    <source>
        <dbReference type="PIRNR" id="PIRNR015894"/>
    </source>
</evidence>
<dbReference type="EMBL" id="RSCE01000017">
    <property type="protein sequence ID" value="RSH77210.1"/>
    <property type="molecule type" value="Genomic_DNA"/>
</dbReference>
<feature type="active site" description="Proton donor/acceptor" evidence="5">
    <location>
        <position position="560"/>
    </location>
</feature>
<evidence type="ECO:0000259" key="9">
    <source>
        <dbReference type="Pfam" id="PF05185"/>
    </source>
</evidence>
<dbReference type="Gene3D" id="3.20.20.150">
    <property type="entry name" value="Divalent-metal-dependent TIM barrel enzymes"/>
    <property type="match status" value="1"/>
</dbReference>
<dbReference type="GO" id="GO:0005634">
    <property type="term" value="C:nucleus"/>
    <property type="evidence" value="ECO:0007669"/>
    <property type="project" value="TreeGrafter"/>
</dbReference>
<feature type="binding site" evidence="6">
    <location>
        <position position="508"/>
    </location>
    <ligand>
        <name>S-adenosyl-L-methionine</name>
        <dbReference type="ChEBI" id="CHEBI:59789"/>
    </ligand>
</feature>
<dbReference type="SUPFAM" id="SSF53335">
    <property type="entry name" value="S-adenosyl-L-methionine-dependent methyltransferases"/>
    <property type="match status" value="1"/>
</dbReference>
<protein>
    <recommendedName>
        <fullName evidence="4">Protein arginine N-methyltransferase</fullName>
    </recommendedName>
</protein>
<organism evidence="12 13">
    <name type="scientific">Apiotrichum porosum</name>
    <dbReference type="NCBI Taxonomy" id="105984"/>
    <lineage>
        <taxon>Eukaryota</taxon>
        <taxon>Fungi</taxon>
        <taxon>Dikarya</taxon>
        <taxon>Basidiomycota</taxon>
        <taxon>Agaricomycotina</taxon>
        <taxon>Tremellomycetes</taxon>
        <taxon>Trichosporonales</taxon>
        <taxon>Trichosporonaceae</taxon>
        <taxon>Apiotrichum</taxon>
    </lineage>
</organism>
<dbReference type="STRING" id="105984.A0A427XE59"/>
<dbReference type="PANTHER" id="PTHR10738">
    <property type="entry name" value="PROTEIN ARGININE N-METHYLTRANSFERASE 5"/>
    <property type="match status" value="1"/>
</dbReference>
<dbReference type="InterPro" id="IPR035248">
    <property type="entry name" value="PRMT5_C"/>
</dbReference>
<feature type="binding site" evidence="6">
    <location>
        <begin position="453"/>
        <end position="454"/>
    </location>
    <ligand>
        <name>S-adenosyl-L-methionine</name>
        <dbReference type="ChEBI" id="CHEBI:59789"/>
    </ligand>
</feature>
<proteinExistence type="inferred from homology"/>
<dbReference type="GeneID" id="39588057"/>
<dbReference type="Pfam" id="PF05185">
    <property type="entry name" value="PRMT5"/>
    <property type="match status" value="1"/>
</dbReference>
<evidence type="ECO:0000256" key="3">
    <source>
        <dbReference type="ARBA" id="ARBA00022691"/>
    </source>
</evidence>
<dbReference type="InterPro" id="IPR007857">
    <property type="entry name" value="Arg_MeTrfase_PRMT5"/>
</dbReference>